<gene>
    <name evidence="3" type="ORF">FH039_01200</name>
</gene>
<protein>
    <submittedName>
        <fullName evidence="3">PEGA domain-containing protein</fullName>
    </submittedName>
</protein>
<dbReference type="RefSeq" id="WP_139679895.1">
    <property type="nucleotide sequence ID" value="NZ_CP040846.1"/>
</dbReference>
<keyword evidence="1" id="KW-1133">Transmembrane helix</keyword>
<evidence type="ECO:0000256" key="1">
    <source>
        <dbReference type="SAM" id="Phobius"/>
    </source>
</evidence>
<dbReference type="GeneID" id="40473758"/>
<keyword evidence="1" id="KW-0472">Membrane</keyword>
<name>A0A4Y5SIJ5_9EURY</name>
<dbReference type="PANTHER" id="PTHR39198">
    <property type="entry name" value="HYPOTHETICAL MEMBRANE PROTEIN, CONSERVED"/>
    <property type="match status" value="1"/>
</dbReference>
<evidence type="ECO:0000313" key="4">
    <source>
        <dbReference type="Proteomes" id="UP000306007"/>
    </source>
</evidence>
<dbReference type="Pfam" id="PF13620">
    <property type="entry name" value="CarboxypepD_reg"/>
    <property type="match status" value="1"/>
</dbReference>
<dbReference type="Pfam" id="PF10633">
    <property type="entry name" value="NPCBM_assoc"/>
    <property type="match status" value="1"/>
</dbReference>
<dbReference type="InterPro" id="IPR013783">
    <property type="entry name" value="Ig-like_fold"/>
</dbReference>
<evidence type="ECO:0000313" key="3">
    <source>
        <dbReference type="EMBL" id="QDA30505.1"/>
    </source>
</evidence>
<dbReference type="OrthoDB" id="110363at2157"/>
<proteinExistence type="predicted"/>
<dbReference type="InterPro" id="IPR013784">
    <property type="entry name" value="Carb-bd-like_fold"/>
</dbReference>
<dbReference type="Proteomes" id="UP000306007">
    <property type="component" value="Chromosome"/>
</dbReference>
<accession>A0A4Y5SIJ5</accession>
<dbReference type="Gene3D" id="2.60.40.10">
    <property type="entry name" value="Immunoglobulins"/>
    <property type="match status" value="1"/>
</dbReference>
<keyword evidence="1" id="KW-0812">Transmembrane</keyword>
<dbReference type="KEGG" id="tic:FH039_01200"/>
<dbReference type="AlphaFoldDB" id="A0A4Y5SIJ5"/>
<sequence>MEMKKALTAVIFFLLLAVPAASAETISLTLRVGQSVTVNGIPIEFADFSGDGRAAFRINGTTYVLLFGDTVKVTEGLNMTVGSLKPEEGEVHIILSGDSVSVESLPGSIALETQFPSKVAKPGEQVTFSVTVRNNGGDAFVPLSVEVPSGWGARITEGSSEITGIYLRHGESAQVLVAIETSTKTGRFDVLLHAGESQLKLTVTVKEGGVGIQCDYPVKEVEAGESVSFQLRLSSPSPTVVSLSAEIPEKWSAKFLAGGEPVRAVRVSGESTVRLVIGVPSDTPVGMYNVTVKAGNAEETLGVYVNRTHAGENGTLSVRVTDEDSGTYVAGARVELIQDGKTVTEAKTLSDGTASIEAPEGHYTVRVSKESYRDVERSVEIKAGRKKELQVRMRRLPYYMDISVPEPSKSQVLGRVFTYEVILRNLGREDDTYSLSLSVPQDWGGMVVEDPSSHTGITSAYVRSGEEKKLYVLLIPPDTAELGTYRSTLRVASAGSGEEREINLTARLTGSYGLTVTLERYSLKVNAGDEAKTTVRVYNTGTSPLTNVGLEVKAPKGWNVKVEPRKVPSLERDDEVEFTIEVAVPENVDAGDYLITLNAISDQKTKETSIRVTVSKGSGQTYLGLAIILGALLVLGLLLRRYGRR</sequence>
<keyword evidence="4" id="KW-1185">Reference proteome</keyword>
<dbReference type="PANTHER" id="PTHR39198:SF1">
    <property type="entry name" value="ALPHA-GALACTOSIDASE NEW3 DOMAIN-CONTAINING PROTEIN"/>
    <property type="match status" value="1"/>
</dbReference>
<evidence type="ECO:0000259" key="2">
    <source>
        <dbReference type="Pfam" id="PF10633"/>
    </source>
</evidence>
<reference evidence="3 4" key="1">
    <citation type="submission" date="2019-06" db="EMBL/GenBank/DDBJ databases">
        <title>Thermococcus indicus sp. nov., a Fe(III)-reducing hyperthermophilic archaeon isolated from the Onnuri vent field of the Central Indian Ocean ridge.</title>
        <authorList>
            <person name="Lim J.K."/>
            <person name="Kim Y.J."/>
            <person name="Kwon K.K."/>
        </authorList>
    </citation>
    <scope>NUCLEOTIDE SEQUENCE [LARGE SCALE GENOMIC DNA]</scope>
    <source>
        <strain evidence="3 4">IOH1</strain>
    </source>
</reference>
<dbReference type="EMBL" id="CP040846">
    <property type="protein sequence ID" value="QDA30505.1"/>
    <property type="molecule type" value="Genomic_DNA"/>
</dbReference>
<dbReference type="InterPro" id="IPR018905">
    <property type="entry name" value="A-galactase_NEW3"/>
</dbReference>
<dbReference type="GO" id="GO:0030246">
    <property type="term" value="F:carbohydrate binding"/>
    <property type="evidence" value="ECO:0007669"/>
    <property type="project" value="InterPro"/>
</dbReference>
<dbReference type="SUPFAM" id="SSF49452">
    <property type="entry name" value="Starch-binding domain-like"/>
    <property type="match status" value="1"/>
</dbReference>
<dbReference type="Gene3D" id="2.60.40.1120">
    <property type="entry name" value="Carboxypeptidase-like, regulatory domain"/>
    <property type="match status" value="1"/>
</dbReference>
<feature type="transmembrane region" description="Helical" evidence="1">
    <location>
        <begin position="621"/>
        <end position="639"/>
    </location>
</feature>
<organism evidence="3 4">
    <name type="scientific">Thermococcus indicus</name>
    <dbReference type="NCBI Taxonomy" id="2586643"/>
    <lineage>
        <taxon>Archaea</taxon>
        <taxon>Methanobacteriati</taxon>
        <taxon>Methanobacteriota</taxon>
        <taxon>Thermococci</taxon>
        <taxon>Thermococcales</taxon>
        <taxon>Thermococcaceae</taxon>
        <taxon>Thermococcus</taxon>
    </lineage>
</organism>
<feature type="domain" description="Alpha-galactosidase NEW3" evidence="2">
    <location>
        <begin position="526"/>
        <end position="599"/>
    </location>
</feature>